<dbReference type="Proteomes" id="UP000265020">
    <property type="component" value="Unassembled WGS sequence"/>
</dbReference>
<evidence type="ECO:0000256" key="7">
    <source>
        <dbReference type="ARBA" id="ARBA00023180"/>
    </source>
</evidence>
<dbReference type="PANTHER" id="PTHR24232:SF101">
    <property type="entry name" value="G-PROTEIN COUPLED RECEPTOR 35-LIKE"/>
    <property type="match status" value="1"/>
</dbReference>
<dbReference type="GO" id="GO:0005886">
    <property type="term" value="C:plasma membrane"/>
    <property type="evidence" value="ECO:0007669"/>
    <property type="project" value="TreeGrafter"/>
</dbReference>
<dbReference type="GO" id="GO:0004930">
    <property type="term" value="F:G protein-coupled receptor activity"/>
    <property type="evidence" value="ECO:0007669"/>
    <property type="project" value="UniProtKB-KW"/>
</dbReference>
<evidence type="ECO:0000256" key="5">
    <source>
        <dbReference type="ARBA" id="ARBA00023136"/>
    </source>
</evidence>
<keyword evidence="2 9" id="KW-0812">Transmembrane</keyword>
<evidence type="ECO:0000256" key="3">
    <source>
        <dbReference type="ARBA" id="ARBA00022989"/>
    </source>
</evidence>
<feature type="transmembrane region" description="Helical" evidence="9">
    <location>
        <begin position="60"/>
        <end position="77"/>
    </location>
</feature>
<reference evidence="11" key="2">
    <citation type="submission" date="2025-09" db="UniProtKB">
        <authorList>
            <consortium name="Ensembl"/>
        </authorList>
    </citation>
    <scope>IDENTIFICATION</scope>
</reference>
<dbReference type="PANTHER" id="PTHR24232">
    <property type="entry name" value="G-PROTEIN COUPLED RECEPTOR"/>
    <property type="match status" value="1"/>
</dbReference>
<feature type="transmembrane region" description="Helical" evidence="9">
    <location>
        <begin position="270"/>
        <end position="287"/>
    </location>
</feature>
<evidence type="ECO:0000313" key="12">
    <source>
        <dbReference type="Proteomes" id="UP000265020"/>
    </source>
</evidence>
<dbReference type="Pfam" id="PF00001">
    <property type="entry name" value="7tm_1"/>
    <property type="match status" value="1"/>
</dbReference>
<dbReference type="Ensembl" id="ENSCVAT00000008269.1">
    <property type="protein sequence ID" value="ENSCVAP00000022847.1"/>
    <property type="gene ID" value="ENSCVAG00000005775.1"/>
</dbReference>
<comment type="subcellular location">
    <subcellularLocation>
        <location evidence="1">Membrane</location>
        <topology evidence="1">Multi-pass membrane protein</topology>
    </subcellularLocation>
</comment>
<evidence type="ECO:0000256" key="1">
    <source>
        <dbReference type="ARBA" id="ARBA00004141"/>
    </source>
</evidence>
<proteinExistence type="predicted"/>
<keyword evidence="3 9" id="KW-1133">Transmembrane helix</keyword>
<evidence type="ECO:0000256" key="4">
    <source>
        <dbReference type="ARBA" id="ARBA00023040"/>
    </source>
</evidence>
<keyword evidence="6" id="KW-0675">Receptor</keyword>
<name>A0A3Q2DTA4_CYPVA</name>
<evidence type="ECO:0000256" key="2">
    <source>
        <dbReference type="ARBA" id="ARBA00022692"/>
    </source>
</evidence>
<dbReference type="InterPro" id="IPR000276">
    <property type="entry name" value="GPCR_Rhodpsn"/>
</dbReference>
<dbReference type="Gene3D" id="1.20.1070.10">
    <property type="entry name" value="Rhodopsin 7-helix transmembrane proteins"/>
    <property type="match status" value="1"/>
</dbReference>
<evidence type="ECO:0000256" key="8">
    <source>
        <dbReference type="ARBA" id="ARBA00023224"/>
    </source>
</evidence>
<protein>
    <recommendedName>
        <fullName evidence="10">G-protein coupled receptors family 1 profile domain-containing protein</fullName>
    </recommendedName>
</protein>
<keyword evidence="5 9" id="KW-0472">Membrane</keyword>
<feature type="domain" description="G-protein coupled receptors family 1 profile" evidence="10">
    <location>
        <begin position="39"/>
        <end position="283"/>
    </location>
</feature>
<dbReference type="OMA" id="NTCEVEI"/>
<feature type="transmembrane region" description="Helical" evidence="9">
    <location>
        <begin position="228"/>
        <end position="250"/>
    </location>
</feature>
<feature type="transmembrane region" description="Helical" evidence="9">
    <location>
        <begin position="182"/>
        <end position="208"/>
    </location>
</feature>
<dbReference type="CDD" id="cd14982">
    <property type="entry name" value="7tmA_purinoceptor-like"/>
    <property type="match status" value="1"/>
</dbReference>
<evidence type="ECO:0000259" key="10">
    <source>
        <dbReference type="PROSITE" id="PS50262"/>
    </source>
</evidence>
<keyword evidence="4" id="KW-0297">G-protein coupled receptor</keyword>
<feature type="transmembrane region" description="Helical" evidence="9">
    <location>
        <begin position="97"/>
        <end position="115"/>
    </location>
</feature>
<sequence length="330" mass="38541">MSSTHTCLIVGRFCFSPDLHLNTDDGLAYSLVFLLGLLINSAALWAFIAKRASWTDCHIYMLNLVVADFALIIFLPFRIYDAFFCLPKTFLCTFLHFTHYINMYASILTTTAISAHRYLTIRFPLQARSWRKKKVAAVVVCLLIWVILVSVVVVVRKQNYPDKLWTCYERCKDARFRPQFTIALLCLGYLAPLMIIVFCSSRTICILVKEQNKSKDKKRIVEIVKANLIVFLVCYTLYHFAFVISLFYKVPSNWMYVYLPSHRFLQVSEWIASTNCVLDSISFYFLLKKKNPFEQKETSSRYRLIVSGHLLQKKADIQRQTLNQLHQWND</sequence>
<dbReference type="InterPro" id="IPR017452">
    <property type="entry name" value="GPCR_Rhodpsn_7TM"/>
</dbReference>
<evidence type="ECO:0000313" key="11">
    <source>
        <dbReference type="Ensembl" id="ENSCVAP00000022847.1"/>
    </source>
</evidence>
<evidence type="ECO:0000256" key="9">
    <source>
        <dbReference type="SAM" id="Phobius"/>
    </source>
</evidence>
<dbReference type="PROSITE" id="PS50262">
    <property type="entry name" value="G_PROTEIN_RECEP_F1_2"/>
    <property type="match status" value="1"/>
</dbReference>
<dbReference type="GO" id="GO:0035025">
    <property type="term" value="P:positive regulation of Rho protein signal transduction"/>
    <property type="evidence" value="ECO:0007669"/>
    <property type="project" value="TreeGrafter"/>
</dbReference>
<keyword evidence="7" id="KW-0325">Glycoprotein</keyword>
<evidence type="ECO:0000256" key="6">
    <source>
        <dbReference type="ARBA" id="ARBA00023170"/>
    </source>
</evidence>
<dbReference type="AlphaFoldDB" id="A0A3Q2DTA4"/>
<organism evidence="11 12">
    <name type="scientific">Cyprinodon variegatus</name>
    <name type="common">Sheepshead minnow</name>
    <dbReference type="NCBI Taxonomy" id="28743"/>
    <lineage>
        <taxon>Eukaryota</taxon>
        <taxon>Metazoa</taxon>
        <taxon>Chordata</taxon>
        <taxon>Craniata</taxon>
        <taxon>Vertebrata</taxon>
        <taxon>Euteleostomi</taxon>
        <taxon>Actinopterygii</taxon>
        <taxon>Neopterygii</taxon>
        <taxon>Teleostei</taxon>
        <taxon>Neoteleostei</taxon>
        <taxon>Acanthomorphata</taxon>
        <taxon>Ovalentaria</taxon>
        <taxon>Atherinomorphae</taxon>
        <taxon>Cyprinodontiformes</taxon>
        <taxon>Cyprinodontidae</taxon>
        <taxon>Cyprinodon</taxon>
    </lineage>
</organism>
<keyword evidence="8" id="KW-0807">Transducer</keyword>
<feature type="transmembrane region" description="Helical" evidence="9">
    <location>
        <begin position="135"/>
        <end position="155"/>
    </location>
</feature>
<dbReference type="SUPFAM" id="SSF81321">
    <property type="entry name" value="Family A G protein-coupled receptor-like"/>
    <property type="match status" value="1"/>
</dbReference>
<feature type="transmembrane region" description="Helical" evidence="9">
    <location>
        <begin position="27"/>
        <end position="48"/>
    </location>
</feature>
<accession>A0A3Q2DTA4</accession>
<dbReference type="PRINTS" id="PR00237">
    <property type="entry name" value="GPCRRHODOPSN"/>
</dbReference>
<dbReference type="GeneTree" id="ENSGT01040000240444"/>
<dbReference type="GO" id="GO:0007200">
    <property type="term" value="P:phospholipase C-activating G protein-coupled receptor signaling pathway"/>
    <property type="evidence" value="ECO:0007669"/>
    <property type="project" value="TreeGrafter"/>
</dbReference>
<keyword evidence="12" id="KW-1185">Reference proteome</keyword>
<reference evidence="11" key="1">
    <citation type="submission" date="2025-08" db="UniProtKB">
        <authorList>
            <consortium name="Ensembl"/>
        </authorList>
    </citation>
    <scope>IDENTIFICATION</scope>
</reference>